<organism evidence="2 3">
    <name type="scientific">Meristemomyces frigidus</name>
    <dbReference type="NCBI Taxonomy" id="1508187"/>
    <lineage>
        <taxon>Eukaryota</taxon>
        <taxon>Fungi</taxon>
        <taxon>Dikarya</taxon>
        <taxon>Ascomycota</taxon>
        <taxon>Pezizomycotina</taxon>
        <taxon>Dothideomycetes</taxon>
        <taxon>Dothideomycetidae</taxon>
        <taxon>Mycosphaerellales</taxon>
        <taxon>Teratosphaeriaceae</taxon>
        <taxon>Meristemomyces</taxon>
    </lineage>
</organism>
<sequence length="69" mass="7214">MPYRNASALAAEDYLREGREPYGAMEQLHAEYMKEKAAEKDEPAPGPAAAAAAEDPHAAAAAKADPVGC</sequence>
<proteinExistence type="predicted"/>
<dbReference type="AlphaFoldDB" id="A0AAN7T8Q8"/>
<protein>
    <submittedName>
        <fullName evidence="2">Uncharacterized protein</fullName>
    </submittedName>
</protein>
<evidence type="ECO:0000256" key="1">
    <source>
        <dbReference type="SAM" id="MobiDB-lite"/>
    </source>
</evidence>
<name>A0AAN7T8Q8_9PEZI</name>
<evidence type="ECO:0000313" key="2">
    <source>
        <dbReference type="EMBL" id="KAK5107082.1"/>
    </source>
</evidence>
<accession>A0AAN7T8Q8</accession>
<reference evidence="2" key="1">
    <citation type="submission" date="2023-08" db="EMBL/GenBank/DDBJ databases">
        <title>Black Yeasts Isolated from many extreme environments.</title>
        <authorList>
            <person name="Coleine C."/>
            <person name="Stajich J.E."/>
            <person name="Selbmann L."/>
        </authorList>
    </citation>
    <scope>NUCLEOTIDE SEQUENCE</scope>
    <source>
        <strain evidence="2">CCFEE 5401</strain>
    </source>
</reference>
<evidence type="ECO:0000313" key="3">
    <source>
        <dbReference type="Proteomes" id="UP001310890"/>
    </source>
</evidence>
<dbReference type="EMBL" id="JAVRRL010000141">
    <property type="protein sequence ID" value="KAK5107082.1"/>
    <property type="molecule type" value="Genomic_DNA"/>
</dbReference>
<feature type="compositionally biased region" description="Low complexity" evidence="1">
    <location>
        <begin position="47"/>
        <end position="69"/>
    </location>
</feature>
<feature type="region of interest" description="Disordered" evidence="1">
    <location>
        <begin position="34"/>
        <end position="69"/>
    </location>
</feature>
<comment type="caution">
    <text evidence="2">The sequence shown here is derived from an EMBL/GenBank/DDBJ whole genome shotgun (WGS) entry which is preliminary data.</text>
</comment>
<gene>
    <name evidence="2" type="ORF">LTR62_001866</name>
</gene>
<feature type="compositionally biased region" description="Basic and acidic residues" evidence="1">
    <location>
        <begin position="34"/>
        <end position="43"/>
    </location>
</feature>
<dbReference type="Proteomes" id="UP001310890">
    <property type="component" value="Unassembled WGS sequence"/>
</dbReference>